<feature type="region of interest" description="Disordered" evidence="1">
    <location>
        <begin position="1200"/>
        <end position="1225"/>
    </location>
</feature>
<proteinExistence type="predicted"/>
<gene>
    <name evidence="2" type="ORF">HXX76_006390</name>
</gene>
<dbReference type="AlphaFoldDB" id="A0A835W2I1"/>
<evidence type="ECO:0000256" key="1">
    <source>
        <dbReference type="SAM" id="MobiDB-lite"/>
    </source>
</evidence>
<dbReference type="EMBL" id="JAEHOC010000012">
    <property type="protein sequence ID" value="KAG2436870.1"/>
    <property type="molecule type" value="Genomic_DNA"/>
</dbReference>
<evidence type="ECO:0000313" key="3">
    <source>
        <dbReference type="Proteomes" id="UP000650467"/>
    </source>
</evidence>
<accession>A0A835W2I1</accession>
<evidence type="ECO:0000313" key="2">
    <source>
        <dbReference type="EMBL" id="KAG2436870.1"/>
    </source>
</evidence>
<feature type="compositionally biased region" description="Acidic residues" evidence="1">
    <location>
        <begin position="1204"/>
        <end position="1215"/>
    </location>
</feature>
<dbReference type="OrthoDB" id="559559at2759"/>
<comment type="caution">
    <text evidence="2">The sequence shown here is derived from an EMBL/GenBank/DDBJ whole genome shotgun (WGS) entry which is preliminary data.</text>
</comment>
<keyword evidence="3" id="KW-1185">Reference proteome</keyword>
<dbReference type="Proteomes" id="UP000650467">
    <property type="component" value="Unassembled WGS sequence"/>
</dbReference>
<reference evidence="2" key="1">
    <citation type="journal article" date="2020" name="bioRxiv">
        <title>Comparative genomics of Chlamydomonas.</title>
        <authorList>
            <person name="Craig R.J."/>
            <person name="Hasan A.R."/>
            <person name="Ness R.W."/>
            <person name="Keightley P.D."/>
        </authorList>
    </citation>
    <scope>NUCLEOTIDE SEQUENCE</scope>
    <source>
        <strain evidence="2">SAG 7.73</strain>
    </source>
</reference>
<sequence>MHSALAGLQHRARRHLLVKTCFSEADESEEHQVIAASAKPGVGAAENLNSGGTPTWAAPAPPCPSRDRARASLRRLHPTALCCAEPAAPAAATEPGGLDPLSRPLPAAAPAGGGGGLAVCWYRKALPWAHLAPREQAAAAEAAAAEVITSGRNGDGYEEVETVLGKKKKTKKQPAAAQDWSWLASPPWGVAPLPPELSSRVDWQGWLRPGAGGASSASASAAPAAAAAQSPAQPLPQPHPDPHCARLHAQLHRTAAAVQQVLAVAAAAAAATAAADVASRGAPTVWAPGSPLHGAAQPPLITPPWVQRMSFMDGGDAAMAKIAAIINTLTLAGADALGGGPDKPPARSPLQLLGSTNSAEQRTVEMVVEAGRAAVAADLQRRADCERLQPVLGPGFVEPSPHLLPTCGAPSSSSRAWQGPGQGHIVMAAWRGGRAAVRSLLALLLSGTQPEQQRQREVEAWRGSPWRQLVPDVLQWADASREWAWLMEMAAAAEEAEAGVGAATAAAVGKEDAGVLRAWGDAATEVLRGATCWLGLYAVLTGGLPAEAHAGGHGGFYFDRERLLEVMDETCGMDPLAMALAFPIFLLARALEPDRHVSPIELYDTLLLGQLPAFPDLHWPTAGPAANRSPAARRRGGPPPPPLSYSHCVDVLESFLREPQATITMFRALFDQPEHISKAVGELVWSWHEAWVTSAPAESLWDMWDAKVQLQNGLELAREVWRRGRPLSHDDDDDVRSVLVEMVGTPAAAAAAAAAGVCLDAALAAGIGDGAWDAFTDQEVAEARADLQEYARAFGVADVLAALPEYRPPATALAAALRALLLLRIVPGSVPPAAYMTPEAARLASAGAAAADTAAMTAAGGGCELVRLRVPPGGNASAAALLICMIMDTLALAPATAAAGSCLLFLPAFRAGAAQPLAAAAGAAGRARAAPGGASSGGGGGCCGGGALDDIELDVCRAFKPAWPQSDADAVASKWPYAWLAIRELAVAQWTPETTVSEMLFFLRRSLLERHLGICAAGVQGVAALGRVLVALAKLRQELRPPAAAAAAAAAAPARDVAVQINCVLEYGDEPAPQPPHPPLEALVAQLQRLVQDLALALPFGAQRRQLLTVPAPPGPPGSNGSSNGSGKGSSRHPQPAEPQTQTQTLTLLEVLPEAGVDGDLCPPHGHAHQGPLEQAQTLLRSGLVAEAELAAAAVLSQLRRENDDDDDDDDEEEEGARHRRREARRKLPRHHLKLDVWFHEVPPGRPWELVLPPAERVAEWNRRMGKVVFATRR</sequence>
<feature type="region of interest" description="Disordered" evidence="1">
    <location>
        <begin position="209"/>
        <end position="243"/>
    </location>
</feature>
<organism evidence="2 3">
    <name type="scientific">Chlamydomonas incerta</name>
    <dbReference type="NCBI Taxonomy" id="51695"/>
    <lineage>
        <taxon>Eukaryota</taxon>
        <taxon>Viridiplantae</taxon>
        <taxon>Chlorophyta</taxon>
        <taxon>core chlorophytes</taxon>
        <taxon>Chlorophyceae</taxon>
        <taxon>CS clade</taxon>
        <taxon>Chlamydomonadales</taxon>
        <taxon>Chlamydomonadaceae</taxon>
        <taxon>Chlamydomonas</taxon>
    </lineage>
</organism>
<protein>
    <submittedName>
        <fullName evidence="2">Uncharacterized protein</fullName>
    </submittedName>
</protein>
<name>A0A835W2I1_CHLIN</name>
<feature type="region of interest" description="Disordered" evidence="1">
    <location>
        <begin position="1108"/>
        <end position="1142"/>
    </location>
</feature>
<feature type="compositionally biased region" description="Low complexity" evidence="1">
    <location>
        <begin position="214"/>
        <end position="232"/>
    </location>
</feature>